<reference evidence="13" key="1">
    <citation type="submission" date="2016-10" db="EMBL/GenBank/DDBJ databases">
        <authorList>
            <person name="Benchimol M."/>
            <person name="Almeida L.G."/>
            <person name="Vasconcelos A.T."/>
            <person name="Perreira-Neves A."/>
            <person name="Rosa I.A."/>
            <person name="Tasca T."/>
            <person name="Bogo M.R."/>
            <person name="de Souza W."/>
        </authorList>
    </citation>
    <scope>NUCLEOTIDE SEQUENCE [LARGE SCALE GENOMIC DNA]</scope>
    <source>
        <strain evidence="13">K</strain>
    </source>
</reference>
<dbReference type="InterPro" id="IPR001094">
    <property type="entry name" value="Flavdoxin-like"/>
</dbReference>
<evidence type="ECO:0000256" key="10">
    <source>
        <dbReference type="ARBA" id="ARBA00025368"/>
    </source>
</evidence>
<dbReference type="InterPro" id="IPR008254">
    <property type="entry name" value="Flavodoxin/NO_synth"/>
</dbReference>
<dbReference type="InterPro" id="IPR007197">
    <property type="entry name" value="rSAM"/>
</dbReference>
<keyword evidence="9" id="KW-0411">Iron-sulfur</keyword>
<dbReference type="Pfam" id="PF00258">
    <property type="entry name" value="Flavodoxin_1"/>
    <property type="match status" value="1"/>
</dbReference>
<protein>
    <recommendedName>
        <fullName evidence="4">tRNA 4-demethylwyosine synthase (AdoMet-dependent)</fullName>
        <ecNumber evidence="4">4.1.3.44</ecNumber>
    </recommendedName>
</protein>
<sequence>MLSFFKKSKGMKAFQDSPLFHFLPNGDIICLCCQHKCVIPPGKLGKCRVRANIDGKPHSPTWGQYTVCIDPVEKKPLYHFLPGSKVYSYGTVGCNFNCQFCQNSSLSMWKLDIEDVAALDNSEGRKLAKHTPEEMVRDALRSGCLSIASTYNEPTVSTEYSYEVFKLAKAKGLKTIYVTNGFESVETLNFIGPYLDAVNIDLKSFREEFYVKVLGGHLKGVCNTIKRCSKMGIHTEVTTLLIPDANDSDEEITDIANFIAGVDKDIPWHVSAYHDDYKFSGRGRTPVSTLERAVEIGKKAGLKYIYMGNVRTPEGRNTFCPKCGNTLINREWFDARPSLKKGTCKCGQVIPGVFVDAVNVKPRVDHVPQELLDEPTTASVALAAGGNTDESTKDGLNFVAYASQGGTSKEFAEKIGQNLGYKVIDFASLDVATLQAAKNAVFAVSTYGRGHPPATSREAWGKISEMTEKLPNLKFAILGCGSSSFEATFVGFAKSVNEKLLSLGGTQVTPLCTRDENEDEDDEKVDQWITQLKFT</sequence>
<dbReference type="GeneID" id="94828380"/>
<proteinExistence type="inferred from homology"/>
<dbReference type="GO" id="GO:0010181">
    <property type="term" value="F:FMN binding"/>
    <property type="evidence" value="ECO:0007669"/>
    <property type="project" value="InterPro"/>
</dbReference>
<evidence type="ECO:0000256" key="6">
    <source>
        <dbReference type="ARBA" id="ARBA00022691"/>
    </source>
</evidence>
<evidence type="ECO:0000313" key="14">
    <source>
        <dbReference type="Proteomes" id="UP000179807"/>
    </source>
</evidence>
<dbReference type="Pfam" id="PF04055">
    <property type="entry name" value="Radical_SAM"/>
    <property type="match status" value="1"/>
</dbReference>
<dbReference type="SFLD" id="SFLDS00029">
    <property type="entry name" value="Radical_SAM"/>
    <property type="match status" value="1"/>
</dbReference>
<dbReference type="SUPFAM" id="SSF52218">
    <property type="entry name" value="Flavoproteins"/>
    <property type="match status" value="1"/>
</dbReference>
<accession>A0A1J4JSX8</accession>
<gene>
    <name evidence="13" type="ORF">TRFO_07427</name>
</gene>
<feature type="domain" description="Flavodoxin-like" evidence="11">
    <location>
        <begin position="397"/>
        <end position="533"/>
    </location>
</feature>
<comment type="function">
    <text evidence="10">Probable component of the wybutosine biosynthesis pathway. Wybutosine is a hyper modified guanosine with a tricyclic base found at the 3'-position adjacent to the anticodon of eukaryotic phenylalanine tRNA. Catalyzes the condensation of N-methylguanine with 2 carbon atoms from pyruvate to form the tricyclic 4-demethylwyosine, an intermediate in wybutosine biosynthesis.</text>
</comment>
<evidence type="ECO:0000256" key="2">
    <source>
        <dbReference type="ARBA" id="ARBA00004797"/>
    </source>
</evidence>
<dbReference type="EC" id="4.1.3.44" evidence="4"/>
<dbReference type="VEuPathDB" id="TrichDB:TRFO_07427"/>
<evidence type="ECO:0000313" key="13">
    <source>
        <dbReference type="EMBL" id="OHT01850.1"/>
    </source>
</evidence>
<keyword evidence="8" id="KW-0408">Iron</keyword>
<dbReference type="CDD" id="cd01335">
    <property type="entry name" value="Radical_SAM"/>
    <property type="match status" value="1"/>
</dbReference>
<name>A0A1J4JSX8_9EUKA</name>
<dbReference type="OrthoDB" id="1856718at2759"/>
<evidence type="ECO:0000256" key="4">
    <source>
        <dbReference type="ARBA" id="ARBA00012821"/>
    </source>
</evidence>
<dbReference type="Gene3D" id="3.20.20.70">
    <property type="entry name" value="Aldolase class I"/>
    <property type="match status" value="1"/>
</dbReference>
<evidence type="ECO:0000256" key="1">
    <source>
        <dbReference type="ARBA" id="ARBA00001966"/>
    </source>
</evidence>
<dbReference type="PANTHER" id="PTHR30352">
    <property type="entry name" value="PYRUVATE FORMATE-LYASE-ACTIVATING ENZYME"/>
    <property type="match status" value="1"/>
</dbReference>
<keyword evidence="14" id="KW-1185">Reference proteome</keyword>
<dbReference type="InterPro" id="IPR058240">
    <property type="entry name" value="rSAM_sf"/>
</dbReference>
<dbReference type="PROSITE" id="PS50902">
    <property type="entry name" value="FLAVODOXIN_LIKE"/>
    <property type="match status" value="1"/>
</dbReference>
<dbReference type="RefSeq" id="XP_068354986.1">
    <property type="nucleotide sequence ID" value="XM_068493676.1"/>
</dbReference>
<dbReference type="AlphaFoldDB" id="A0A1J4JSX8"/>
<dbReference type="PANTHER" id="PTHR30352:SF5">
    <property type="entry name" value="PYRUVATE FORMATE-LYASE 1-ACTIVATING ENZYME"/>
    <property type="match status" value="1"/>
</dbReference>
<keyword evidence="5" id="KW-0004">4Fe-4S</keyword>
<dbReference type="PRINTS" id="PR00369">
    <property type="entry name" value="FLAVODOXIN"/>
</dbReference>
<comment type="similarity">
    <text evidence="3">Belongs to the TYW1 family.</text>
</comment>
<organism evidence="13 14">
    <name type="scientific">Tritrichomonas foetus</name>
    <dbReference type="NCBI Taxonomy" id="1144522"/>
    <lineage>
        <taxon>Eukaryota</taxon>
        <taxon>Metamonada</taxon>
        <taxon>Parabasalia</taxon>
        <taxon>Tritrichomonadida</taxon>
        <taxon>Tritrichomonadidae</taxon>
        <taxon>Tritrichomonas</taxon>
    </lineage>
</organism>
<evidence type="ECO:0000256" key="3">
    <source>
        <dbReference type="ARBA" id="ARBA00010115"/>
    </source>
</evidence>
<comment type="caution">
    <text evidence="13">The sequence shown here is derived from an EMBL/GenBank/DDBJ whole genome shotgun (WGS) entry which is preliminary data.</text>
</comment>
<keyword evidence="7" id="KW-0479">Metal-binding</keyword>
<evidence type="ECO:0000259" key="11">
    <source>
        <dbReference type="PROSITE" id="PS50902"/>
    </source>
</evidence>
<dbReference type="EMBL" id="MLAK01000893">
    <property type="protein sequence ID" value="OHT01850.1"/>
    <property type="molecule type" value="Genomic_DNA"/>
</dbReference>
<dbReference type="SFLD" id="SFLDG01101">
    <property type="entry name" value="Uncharacterised_Radical_SAM_Su"/>
    <property type="match status" value="1"/>
</dbReference>
<dbReference type="InterPro" id="IPR013785">
    <property type="entry name" value="Aldolase_TIM"/>
</dbReference>
<evidence type="ECO:0000256" key="8">
    <source>
        <dbReference type="ARBA" id="ARBA00023004"/>
    </source>
</evidence>
<evidence type="ECO:0000259" key="12">
    <source>
        <dbReference type="PROSITE" id="PS51918"/>
    </source>
</evidence>
<dbReference type="Proteomes" id="UP000179807">
    <property type="component" value="Unassembled WGS sequence"/>
</dbReference>
<dbReference type="UniPathway" id="UPA00375"/>
<dbReference type="InterPro" id="IPR027596">
    <property type="entry name" value="AmmeMemoSam_rS"/>
</dbReference>
<dbReference type="InterPro" id="IPR034457">
    <property type="entry name" value="Organic_radical-activating"/>
</dbReference>
<dbReference type="PROSITE" id="PS51918">
    <property type="entry name" value="RADICAL_SAM"/>
    <property type="match status" value="1"/>
</dbReference>
<evidence type="ECO:0000256" key="9">
    <source>
        <dbReference type="ARBA" id="ARBA00023014"/>
    </source>
</evidence>
<dbReference type="GO" id="GO:0046872">
    <property type="term" value="F:metal ion binding"/>
    <property type="evidence" value="ECO:0007669"/>
    <property type="project" value="UniProtKB-KW"/>
</dbReference>
<dbReference type="InterPro" id="IPR029039">
    <property type="entry name" value="Flavoprotein-like_sf"/>
</dbReference>
<dbReference type="GO" id="GO:0051539">
    <property type="term" value="F:4 iron, 4 sulfur cluster binding"/>
    <property type="evidence" value="ECO:0007669"/>
    <property type="project" value="UniProtKB-KW"/>
</dbReference>
<dbReference type="SUPFAM" id="SSF102114">
    <property type="entry name" value="Radical SAM enzymes"/>
    <property type="match status" value="1"/>
</dbReference>
<evidence type="ECO:0000256" key="7">
    <source>
        <dbReference type="ARBA" id="ARBA00022723"/>
    </source>
</evidence>
<comment type="pathway">
    <text evidence="2">tRNA modification; wybutosine-tRNA(Phe) biosynthesis.</text>
</comment>
<keyword evidence="6" id="KW-0949">S-adenosyl-L-methionine</keyword>
<dbReference type="NCBIfam" id="TIGR04337">
    <property type="entry name" value="AmmeMemoSam_rS"/>
    <property type="match status" value="1"/>
</dbReference>
<dbReference type="Gene3D" id="3.40.50.360">
    <property type="match status" value="1"/>
</dbReference>
<evidence type="ECO:0000256" key="5">
    <source>
        <dbReference type="ARBA" id="ARBA00022485"/>
    </source>
</evidence>
<dbReference type="GO" id="GO:0102521">
    <property type="term" value="F:tRNA-4-demethylwyosine synthase activity"/>
    <property type="evidence" value="ECO:0007669"/>
    <property type="project" value="UniProtKB-EC"/>
</dbReference>
<comment type="cofactor">
    <cofactor evidence="1">
        <name>[4Fe-4S] cluster</name>
        <dbReference type="ChEBI" id="CHEBI:49883"/>
    </cofactor>
</comment>
<feature type="domain" description="Radical SAM core" evidence="12">
    <location>
        <begin position="80"/>
        <end position="303"/>
    </location>
</feature>